<organism evidence="2 3">
    <name type="scientific">Allobranchiibius huperziae</name>
    <dbReference type="NCBI Taxonomy" id="1874116"/>
    <lineage>
        <taxon>Bacteria</taxon>
        <taxon>Bacillati</taxon>
        <taxon>Actinomycetota</taxon>
        <taxon>Actinomycetes</taxon>
        <taxon>Micrococcales</taxon>
        <taxon>Dermacoccaceae</taxon>
        <taxon>Allobranchiibius</taxon>
    </lineage>
</organism>
<proteinExistence type="predicted"/>
<dbReference type="Pfam" id="PF12277">
    <property type="entry name" value="DUF3618"/>
    <property type="match status" value="1"/>
</dbReference>
<evidence type="ECO:0000256" key="1">
    <source>
        <dbReference type="SAM" id="Phobius"/>
    </source>
</evidence>
<feature type="transmembrane region" description="Helical" evidence="1">
    <location>
        <begin position="70"/>
        <end position="87"/>
    </location>
</feature>
<comment type="caution">
    <text evidence="2">The sequence shown here is derived from an EMBL/GenBank/DDBJ whole genome shotgun (WGS) entry which is preliminary data.</text>
</comment>
<dbReference type="AlphaFoldDB" id="A0A853DH05"/>
<keyword evidence="1" id="KW-0812">Transmembrane</keyword>
<reference evidence="2 3" key="1">
    <citation type="submission" date="2020-07" db="EMBL/GenBank/DDBJ databases">
        <title>Sequencing the genomes of 1000 actinobacteria strains.</title>
        <authorList>
            <person name="Klenk H.-P."/>
        </authorList>
    </citation>
    <scope>NUCLEOTIDE SEQUENCE [LARGE SCALE GENOMIC DNA]</scope>
    <source>
        <strain evidence="2 3">DSM 29531</strain>
    </source>
</reference>
<keyword evidence="1" id="KW-0472">Membrane</keyword>
<evidence type="ECO:0000313" key="2">
    <source>
        <dbReference type="EMBL" id="NYJ75303.1"/>
    </source>
</evidence>
<name>A0A853DH05_9MICO</name>
<accession>A0A853DH05</accession>
<keyword evidence="1" id="KW-1133">Transmembrane helix</keyword>
<evidence type="ECO:0008006" key="4">
    <source>
        <dbReference type="Google" id="ProtNLM"/>
    </source>
</evidence>
<keyword evidence="3" id="KW-1185">Reference proteome</keyword>
<dbReference type="Proteomes" id="UP000571817">
    <property type="component" value="Unassembled WGS sequence"/>
</dbReference>
<dbReference type="RefSeq" id="WP_179481853.1">
    <property type="nucleotide sequence ID" value="NZ_JACCFW010000001.1"/>
</dbReference>
<gene>
    <name evidence="2" type="ORF">HNR15_002266</name>
</gene>
<dbReference type="InterPro" id="IPR022062">
    <property type="entry name" value="DUF3618"/>
</dbReference>
<evidence type="ECO:0000313" key="3">
    <source>
        <dbReference type="Proteomes" id="UP000571817"/>
    </source>
</evidence>
<sequence>MADKSKPAAPTAKDIEADLAASRERLASTIDELAFRAQPKEIARRGAEGAKLKVNDLTRTPTGELETDKIGYAVGGIGAVSLLLGLLRRARS</sequence>
<dbReference type="EMBL" id="JACCFW010000001">
    <property type="protein sequence ID" value="NYJ75303.1"/>
    <property type="molecule type" value="Genomic_DNA"/>
</dbReference>
<protein>
    <recommendedName>
        <fullName evidence="4">DUF3618 domain-containing protein</fullName>
    </recommendedName>
</protein>